<evidence type="ECO:0000313" key="12">
    <source>
        <dbReference type="Proteomes" id="UP000442469"/>
    </source>
</evidence>
<evidence type="ECO:0000259" key="8">
    <source>
        <dbReference type="PROSITE" id="PS51918"/>
    </source>
</evidence>
<dbReference type="PATRIC" id="fig|44252.3.peg.6018"/>
<dbReference type="InterPro" id="IPR058240">
    <property type="entry name" value="rSAM_sf"/>
</dbReference>
<evidence type="ECO:0000256" key="2">
    <source>
        <dbReference type="ARBA" id="ARBA00022485"/>
    </source>
</evidence>
<reference evidence="10 12" key="2">
    <citation type="submission" date="2019-11" db="EMBL/GenBank/DDBJ databases">
        <title>Draft genome sequences of five Paenibacillus species of dairy origin.</title>
        <authorList>
            <person name="Olajide A.M."/>
            <person name="Chen S."/>
            <person name="Lapointe G."/>
        </authorList>
    </citation>
    <scope>NUCLEOTIDE SEQUENCE [LARGE SCALE GENOMIC DNA]</scope>
    <source>
        <strain evidence="10 12">3CT49</strain>
    </source>
</reference>
<dbReference type="GO" id="GO:0046872">
    <property type="term" value="F:metal ion binding"/>
    <property type="evidence" value="ECO:0007669"/>
    <property type="project" value="UniProtKB-KW"/>
</dbReference>
<comment type="similarity">
    <text evidence="7">Belongs to the radical SAM superfamily. Anaerobic sulfatase-maturating enzyme family.</text>
</comment>
<dbReference type="PANTHER" id="PTHR43273">
    <property type="entry name" value="ANAEROBIC SULFATASE-MATURATING ENZYME HOMOLOG ASLB-RELATED"/>
    <property type="match status" value="1"/>
</dbReference>
<dbReference type="GeneID" id="77010185"/>
<comment type="caution">
    <text evidence="9">The sequence shown here is derived from an EMBL/GenBank/DDBJ whole genome shotgun (WGS) entry which is preliminary data.</text>
</comment>
<dbReference type="SFLD" id="SFLDG01386">
    <property type="entry name" value="main_SPASM_domain-containing"/>
    <property type="match status" value="1"/>
</dbReference>
<keyword evidence="6" id="KW-0411">Iron-sulfur</keyword>
<dbReference type="AlphaFoldDB" id="A0A090Y6L5"/>
<reference evidence="9 11" key="1">
    <citation type="submission" date="2014-04" db="EMBL/GenBank/DDBJ databases">
        <authorList>
            <person name="Bishop-Lilly K.A."/>
            <person name="Broomall S.M."/>
            <person name="Chain P.S."/>
            <person name="Chertkov O."/>
            <person name="Coyne S.R."/>
            <person name="Daligault H.E."/>
            <person name="Davenport K.W."/>
            <person name="Erkkila T."/>
            <person name="Frey K.G."/>
            <person name="Gibbons H.S."/>
            <person name="Gu W."/>
            <person name="Jaissle J."/>
            <person name="Johnson S.L."/>
            <person name="Koroleva G.I."/>
            <person name="Ladner J.T."/>
            <person name="Lo C.-C."/>
            <person name="Minogue T.D."/>
            <person name="Munk C."/>
            <person name="Palacios G.F."/>
            <person name="Redden C.L."/>
            <person name="Rosenzweig C.N."/>
            <person name="Scholz M.B."/>
            <person name="Teshima H."/>
            <person name="Xu Y."/>
        </authorList>
    </citation>
    <scope>NUCLEOTIDE SEQUENCE [LARGE SCALE GENOMIC DNA]</scope>
    <source>
        <strain evidence="9 11">8244</strain>
    </source>
</reference>
<evidence type="ECO:0000313" key="10">
    <source>
        <dbReference type="EMBL" id="MUG22269.1"/>
    </source>
</evidence>
<name>A0A090Y6L5_PAEMA</name>
<dbReference type="InterPro" id="IPR000385">
    <property type="entry name" value="MoaA_NifB_PqqE_Fe-S-bd_CS"/>
</dbReference>
<proteinExistence type="inferred from homology"/>
<dbReference type="InterPro" id="IPR023885">
    <property type="entry name" value="4Fe4S-binding_SPASM_dom"/>
</dbReference>
<dbReference type="GO" id="GO:0051539">
    <property type="term" value="F:4 iron, 4 sulfur cluster binding"/>
    <property type="evidence" value="ECO:0007669"/>
    <property type="project" value="UniProtKB-KW"/>
</dbReference>
<keyword evidence="4" id="KW-0479">Metal-binding</keyword>
<dbReference type="SFLD" id="SFLDS00029">
    <property type="entry name" value="Radical_SAM"/>
    <property type="match status" value="1"/>
</dbReference>
<dbReference type="InterPro" id="IPR013785">
    <property type="entry name" value="Aldolase_TIM"/>
</dbReference>
<dbReference type="EMBL" id="JMQA01000052">
    <property type="protein sequence ID" value="KFM93472.1"/>
    <property type="molecule type" value="Genomic_DNA"/>
</dbReference>
<dbReference type="InterPro" id="IPR024001">
    <property type="entry name" value="Cys-rich_pep_rSAM_mat_CcpM"/>
</dbReference>
<dbReference type="InterPro" id="IPR023867">
    <property type="entry name" value="Sulphatase_maturase_rSAM"/>
</dbReference>
<dbReference type="Proteomes" id="UP000442469">
    <property type="component" value="Unassembled WGS sequence"/>
</dbReference>
<dbReference type="InterPro" id="IPR007197">
    <property type="entry name" value="rSAM"/>
</dbReference>
<dbReference type="Proteomes" id="UP000029278">
    <property type="component" value="Unassembled WGS sequence"/>
</dbReference>
<dbReference type="EMBL" id="WNZZ01000004">
    <property type="protein sequence ID" value="MUG22269.1"/>
    <property type="molecule type" value="Genomic_DNA"/>
</dbReference>
<keyword evidence="3" id="KW-0949">S-adenosyl-L-methionine</keyword>
<evidence type="ECO:0000256" key="5">
    <source>
        <dbReference type="ARBA" id="ARBA00023004"/>
    </source>
</evidence>
<accession>A0A090Y6L5</accession>
<gene>
    <name evidence="9" type="primary">ccpM</name>
    <name evidence="9" type="ORF">DJ90_4831</name>
    <name evidence="10" type="ORF">GNQ08_07530</name>
</gene>
<dbReference type="PROSITE" id="PS01305">
    <property type="entry name" value="MOAA_NIFB_PQQE"/>
    <property type="match status" value="1"/>
</dbReference>
<dbReference type="PANTHER" id="PTHR43273:SF3">
    <property type="entry name" value="ANAEROBIC SULFATASE-MATURATING ENZYME HOMOLOG ASLB-RELATED"/>
    <property type="match status" value="1"/>
</dbReference>
<dbReference type="HOGENOM" id="CLU_009273_3_4_9"/>
<organism evidence="9 11">
    <name type="scientific">Paenibacillus macerans</name>
    <name type="common">Bacillus macerans</name>
    <dbReference type="NCBI Taxonomy" id="44252"/>
    <lineage>
        <taxon>Bacteria</taxon>
        <taxon>Bacillati</taxon>
        <taxon>Bacillota</taxon>
        <taxon>Bacilli</taxon>
        <taxon>Bacillales</taxon>
        <taxon>Paenibacillaceae</taxon>
        <taxon>Paenibacillus</taxon>
    </lineage>
</organism>
<keyword evidence="2" id="KW-0004">4Fe-4S</keyword>
<dbReference type="NCBIfam" id="TIGR04085">
    <property type="entry name" value="rSAM_more_4Fe4S"/>
    <property type="match status" value="1"/>
</dbReference>
<evidence type="ECO:0000256" key="4">
    <source>
        <dbReference type="ARBA" id="ARBA00022723"/>
    </source>
</evidence>
<dbReference type="CDD" id="cd01335">
    <property type="entry name" value="Radical_SAM"/>
    <property type="match status" value="1"/>
</dbReference>
<dbReference type="Pfam" id="PF04055">
    <property type="entry name" value="Radical_SAM"/>
    <property type="match status" value="1"/>
</dbReference>
<dbReference type="RefSeq" id="WP_036627045.1">
    <property type="nucleotide sequence ID" value="NZ_BGML01000030.1"/>
</dbReference>
<evidence type="ECO:0000256" key="7">
    <source>
        <dbReference type="ARBA" id="ARBA00023601"/>
    </source>
</evidence>
<dbReference type="SFLD" id="SFLDG01384">
    <property type="entry name" value="thioether_bond_formation_requi"/>
    <property type="match status" value="1"/>
</dbReference>
<dbReference type="STRING" id="44252.DJ90_4831"/>
<keyword evidence="5" id="KW-0408">Iron</keyword>
<evidence type="ECO:0000313" key="9">
    <source>
        <dbReference type="EMBL" id="KFM93472.1"/>
    </source>
</evidence>
<sequence>MGASNIHLFEYLENKYVYDVNKSAILLISDEAHFQLEHEQSCDEEAADLEEIKRLRQKGYLSPNRPKAIKHPKTSMVEHLLDRNLQRLCLQVTQSCNFRCSYCVYSDIYTHRSHTVQKMDWETAKKSMDFLIEHSQDSLSIGLGFYGGEPLLQYELIKKCMDYMAANVNGKMLSFNLTTNASLLNEEMVQQFLKYNTKITISLDGPQEIQDANRTFANGKGTYDIVTGRIRNLCKKYPSLKENLNYSMVFDPQNSFSCIDNFVNYDEELFDGTSVMGSMVTGYYRKDNLKYTEDFLSEWEYSKFTYMLHLIGKLSEKYDSKIMKMPFLDIISIMKTTREKFSPLGDTEHHSGPCVPGQLRLFVNAKGEFYPCEKVSENSKVMNIGSLDRGFDYEKVKQLLNVGQLTEKECKDCFAIRNCGLCAMTADTGEDEENTLSRELKLSACRNMRAQFEDKLKDICALKRCGFNLEQFQVQGGKYAAR</sequence>
<evidence type="ECO:0000313" key="11">
    <source>
        <dbReference type="Proteomes" id="UP000029278"/>
    </source>
</evidence>
<evidence type="ECO:0000256" key="1">
    <source>
        <dbReference type="ARBA" id="ARBA00001966"/>
    </source>
</evidence>
<evidence type="ECO:0000256" key="3">
    <source>
        <dbReference type="ARBA" id="ARBA00022691"/>
    </source>
</evidence>
<feature type="domain" description="Radical SAM core" evidence="8">
    <location>
        <begin position="82"/>
        <end position="321"/>
    </location>
</feature>
<dbReference type="NCBIfam" id="TIGR04068">
    <property type="entry name" value="rSAM_ocin_clost"/>
    <property type="match status" value="1"/>
</dbReference>
<dbReference type="GO" id="GO:0016491">
    <property type="term" value="F:oxidoreductase activity"/>
    <property type="evidence" value="ECO:0007669"/>
    <property type="project" value="InterPro"/>
</dbReference>
<evidence type="ECO:0000256" key="6">
    <source>
        <dbReference type="ARBA" id="ARBA00023014"/>
    </source>
</evidence>
<dbReference type="OrthoDB" id="9808591at2"/>
<keyword evidence="11" id="KW-1185">Reference proteome</keyword>
<dbReference type="Gene3D" id="3.20.20.70">
    <property type="entry name" value="Aldolase class I"/>
    <property type="match status" value="1"/>
</dbReference>
<comment type="cofactor">
    <cofactor evidence="1">
        <name>[4Fe-4S] cluster</name>
        <dbReference type="ChEBI" id="CHEBI:49883"/>
    </cofactor>
</comment>
<dbReference type="SFLD" id="SFLDG01067">
    <property type="entry name" value="SPASM/twitch_domain_containing"/>
    <property type="match status" value="1"/>
</dbReference>
<dbReference type="SUPFAM" id="SSF102114">
    <property type="entry name" value="Radical SAM enzymes"/>
    <property type="match status" value="1"/>
</dbReference>
<protein>
    <submittedName>
        <fullName evidence="9">Cys-rich peptide radical SAM maturase CcpM</fullName>
    </submittedName>
</protein>
<dbReference type="PROSITE" id="PS51918">
    <property type="entry name" value="RADICAL_SAM"/>
    <property type="match status" value="1"/>
</dbReference>